<dbReference type="InterPro" id="IPR002903">
    <property type="entry name" value="RsmH"/>
</dbReference>
<dbReference type="AlphaFoldDB" id="A0A7Y9RZ50"/>
<keyword evidence="6 7" id="KW-0949">S-adenosyl-L-methionine</keyword>
<keyword evidence="3 7" id="KW-0698">rRNA processing</keyword>
<dbReference type="FunFam" id="1.10.150.170:FF:000001">
    <property type="entry name" value="Ribosomal RNA small subunit methyltransferase H"/>
    <property type="match status" value="1"/>
</dbReference>
<comment type="catalytic activity">
    <reaction evidence="7">
        <text>cytidine(1402) in 16S rRNA + S-adenosyl-L-methionine = N(4)-methylcytidine(1402) in 16S rRNA + S-adenosyl-L-homocysteine + H(+)</text>
        <dbReference type="Rhea" id="RHEA:42928"/>
        <dbReference type="Rhea" id="RHEA-COMP:10286"/>
        <dbReference type="Rhea" id="RHEA-COMP:10287"/>
        <dbReference type="ChEBI" id="CHEBI:15378"/>
        <dbReference type="ChEBI" id="CHEBI:57856"/>
        <dbReference type="ChEBI" id="CHEBI:59789"/>
        <dbReference type="ChEBI" id="CHEBI:74506"/>
        <dbReference type="ChEBI" id="CHEBI:82748"/>
        <dbReference type="EC" id="2.1.1.199"/>
    </reaction>
</comment>
<dbReference type="GO" id="GO:0005737">
    <property type="term" value="C:cytoplasm"/>
    <property type="evidence" value="ECO:0007669"/>
    <property type="project" value="UniProtKB-SubCell"/>
</dbReference>
<dbReference type="InterPro" id="IPR023397">
    <property type="entry name" value="SAM-dep_MeTrfase_MraW_recog"/>
</dbReference>
<dbReference type="NCBIfam" id="TIGR00006">
    <property type="entry name" value="16S rRNA (cytosine(1402)-N(4))-methyltransferase RsmH"/>
    <property type="match status" value="1"/>
</dbReference>
<comment type="similarity">
    <text evidence="1 7">Belongs to the methyltransferase superfamily. RsmH family.</text>
</comment>
<dbReference type="SUPFAM" id="SSF53335">
    <property type="entry name" value="S-adenosyl-L-methionine-dependent methyltransferases"/>
    <property type="match status" value="1"/>
</dbReference>
<reference evidence="8 9" key="1">
    <citation type="submission" date="2020-07" db="EMBL/GenBank/DDBJ databases">
        <title>Sequencing the genomes of 1000 actinobacteria strains.</title>
        <authorList>
            <person name="Klenk H.-P."/>
        </authorList>
    </citation>
    <scope>NUCLEOTIDE SEQUENCE [LARGE SCALE GENOMIC DNA]</scope>
    <source>
        <strain evidence="8 9">DSM 23819</strain>
    </source>
</reference>
<keyword evidence="5 7" id="KW-0808">Transferase</keyword>
<dbReference type="Pfam" id="PF01795">
    <property type="entry name" value="Methyltransf_5"/>
    <property type="match status" value="1"/>
</dbReference>
<proteinExistence type="inferred from homology"/>
<dbReference type="EC" id="2.1.1.199" evidence="7"/>
<dbReference type="PANTHER" id="PTHR11265:SF0">
    <property type="entry name" value="12S RRNA N4-METHYLCYTIDINE METHYLTRANSFERASE"/>
    <property type="match status" value="1"/>
</dbReference>
<dbReference type="Gene3D" id="1.10.150.170">
    <property type="entry name" value="Putative methyltransferase TM0872, insert domain"/>
    <property type="match status" value="1"/>
</dbReference>
<feature type="binding site" evidence="7">
    <location>
        <position position="56"/>
    </location>
    <ligand>
        <name>S-adenosyl-L-methionine</name>
        <dbReference type="ChEBI" id="CHEBI:59789"/>
    </ligand>
</feature>
<evidence type="ECO:0000256" key="4">
    <source>
        <dbReference type="ARBA" id="ARBA00022603"/>
    </source>
</evidence>
<feature type="binding site" evidence="7">
    <location>
        <position position="83"/>
    </location>
    <ligand>
        <name>S-adenosyl-L-methionine</name>
        <dbReference type="ChEBI" id="CHEBI:59789"/>
    </ligand>
</feature>
<dbReference type="RefSeq" id="WP_179501187.1">
    <property type="nucleotide sequence ID" value="NZ_JACCAA010000001.1"/>
</dbReference>
<evidence type="ECO:0000256" key="3">
    <source>
        <dbReference type="ARBA" id="ARBA00022552"/>
    </source>
</evidence>
<accession>A0A7Y9RZ50</accession>
<dbReference type="GO" id="GO:0071424">
    <property type="term" value="F:rRNA (cytosine-N4-)-methyltransferase activity"/>
    <property type="evidence" value="ECO:0007669"/>
    <property type="project" value="UniProtKB-UniRule"/>
</dbReference>
<dbReference type="Gene3D" id="3.40.50.150">
    <property type="entry name" value="Vaccinia Virus protein VP39"/>
    <property type="match status" value="1"/>
</dbReference>
<protein>
    <recommendedName>
        <fullName evidence="7">Ribosomal RNA small subunit methyltransferase H</fullName>
        <ecNumber evidence="7">2.1.1.199</ecNumber>
    </recommendedName>
    <alternativeName>
        <fullName evidence="7">16S rRNA m(4)C1402 methyltransferase</fullName>
    </alternativeName>
    <alternativeName>
        <fullName evidence="7">rRNA (cytosine-N(4)-)-methyltransferase RsmH</fullName>
    </alternativeName>
</protein>
<dbReference type="InterPro" id="IPR029063">
    <property type="entry name" value="SAM-dependent_MTases_sf"/>
</dbReference>
<feature type="binding site" evidence="7">
    <location>
        <position position="104"/>
    </location>
    <ligand>
        <name>S-adenosyl-L-methionine</name>
        <dbReference type="ChEBI" id="CHEBI:59789"/>
    </ligand>
</feature>
<dbReference type="Proteomes" id="UP000540656">
    <property type="component" value="Unassembled WGS sequence"/>
</dbReference>
<evidence type="ECO:0000313" key="8">
    <source>
        <dbReference type="EMBL" id="NYG57979.1"/>
    </source>
</evidence>
<gene>
    <name evidence="7" type="primary">rsmH</name>
    <name evidence="8" type="ORF">BJ980_000902</name>
</gene>
<keyword evidence="2 7" id="KW-0963">Cytoplasm</keyword>
<evidence type="ECO:0000256" key="5">
    <source>
        <dbReference type="ARBA" id="ARBA00022679"/>
    </source>
</evidence>
<name>A0A7Y9RZ50_9ACTN</name>
<evidence type="ECO:0000256" key="6">
    <source>
        <dbReference type="ARBA" id="ARBA00022691"/>
    </source>
</evidence>
<evidence type="ECO:0000313" key="9">
    <source>
        <dbReference type="Proteomes" id="UP000540656"/>
    </source>
</evidence>
<evidence type="ECO:0000256" key="7">
    <source>
        <dbReference type="HAMAP-Rule" id="MF_01007"/>
    </source>
</evidence>
<evidence type="ECO:0000256" key="1">
    <source>
        <dbReference type="ARBA" id="ARBA00010396"/>
    </source>
</evidence>
<comment type="function">
    <text evidence="7">Specifically methylates the N4 position of cytidine in position 1402 (C1402) of 16S rRNA.</text>
</comment>
<dbReference type="EMBL" id="JACCAA010000001">
    <property type="protein sequence ID" value="NYG57979.1"/>
    <property type="molecule type" value="Genomic_DNA"/>
</dbReference>
<keyword evidence="4 7" id="KW-0489">Methyltransferase</keyword>
<comment type="subcellular location">
    <subcellularLocation>
        <location evidence="7">Cytoplasm</location>
    </subcellularLocation>
</comment>
<sequence length="320" mass="35162">MDSPRHVPVLLDRVVALVAPALERPDAVVIDATLGLGGHSEAMLRAFPEAHLVGIDRDPNALQMAGERLAPFGDRVTLVHAVYDEILDVLEDLGREHADAIFFDLGVSSMQLDVRERGFAYAQDAPLDMRMNDSVGITAADVLNTYPVEALTRILRDYGEEKFARRIAQHIVRERETEPFTTSGRLVELLYAAIPAPARRTGGHPAKRTFQGLRIEVNDELNVLRRAIPAAIEAVGVGGRVVVESYHSLEDRLVKQAFTEATRSDVPPDMPFVPAGHEPTFKTITRGAEKAVEPELTENPRAASVRLRAIERLRHSGAPA</sequence>
<organism evidence="8 9">
    <name type="scientific">Nocardioides daedukensis</name>
    <dbReference type="NCBI Taxonomy" id="634462"/>
    <lineage>
        <taxon>Bacteria</taxon>
        <taxon>Bacillati</taxon>
        <taxon>Actinomycetota</taxon>
        <taxon>Actinomycetes</taxon>
        <taxon>Propionibacteriales</taxon>
        <taxon>Nocardioidaceae</taxon>
        <taxon>Nocardioides</taxon>
    </lineage>
</organism>
<keyword evidence="9" id="KW-1185">Reference proteome</keyword>
<feature type="binding site" evidence="7">
    <location>
        <begin position="37"/>
        <end position="39"/>
    </location>
    <ligand>
        <name>S-adenosyl-L-methionine</name>
        <dbReference type="ChEBI" id="CHEBI:59789"/>
    </ligand>
</feature>
<comment type="caution">
    <text evidence="8">The sequence shown here is derived from an EMBL/GenBank/DDBJ whole genome shotgun (WGS) entry which is preliminary data.</text>
</comment>
<feature type="binding site" evidence="7">
    <location>
        <position position="111"/>
    </location>
    <ligand>
        <name>S-adenosyl-L-methionine</name>
        <dbReference type="ChEBI" id="CHEBI:59789"/>
    </ligand>
</feature>
<dbReference type="PANTHER" id="PTHR11265">
    <property type="entry name" value="S-ADENOSYL-METHYLTRANSFERASE MRAW"/>
    <property type="match status" value="1"/>
</dbReference>
<evidence type="ECO:0000256" key="2">
    <source>
        <dbReference type="ARBA" id="ARBA00022490"/>
    </source>
</evidence>
<dbReference type="GO" id="GO:0070475">
    <property type="term" value="P:rRNA base methylation"/>
    <property type="evidence" value="ECO:0007669"/>
    <property type="project" value="UniProtKB-UniRule"/>
</dbReference>
<dbReference type="PIRSF" id="PIRSF004486">
    <property type="entry name" value="MraW"/>
    <property type="match status" value="1"/>
</dbReference>
<dbReference type="SUPFAM" id="SSF81799">
    <property type="entry name" value="Putative methyltransferase TM0872, insert domain"/>
    <property type="match status" value="1"/>
</dbReference>
<dbReference type="HAMAP" id="MF_01007">
    <property type="entry name" value="16SrRNA_methyltr_H"/>
    <property type="match status" value="1"/>
</dbReference>